<protein>
    <submittedName>
        <fullName evidence="2">Uncharacterized protein</fullName>
    </submittedName>
</protein>
<feature type="compositionally biased region" description="Polar residues" evidence="1">
    <location>
        <begin position="167"/>
        <end position="176"/>
    </location>
</feature>
<keyword evidence="3" id="KW-1185">Reference proteome</keyword>
<dbReference type="VEuPathDB" id="FungiDB:ASPVEDRAFT_28126"/>
<reference evidence="3" key="1">
    <citation type="journal article" date="2017" name="Genome Biol.">
        <title>Comparative genomics reveals high biological diversity and specific adaptations in the industrially and medically important fungal genus Aspergillus.</title>
        <authorList>
            <person name="de Vries R.P."/>
            <person name="Riley R."/>
            <person name="Wiebenga A."/>
            <person name="Aguilar-Osorio G."/>
            <person name="Amillis S."/>
            <person name="Uchima C.A."/>
            <person name="Anderluh G."/>
            <person name="Asadollahi M."/>
            <person name="Askin M."/>
            <person name="Barry K."/>
            <person name="Battaglia E."/>
            <person name="Bayram O."/>
            <person name="Benocci T."/>
            <person name="Braus-Stromeyer S.A."/>
            <person name="Caldana C."/>
            <person name="Canovas D."/>
            <person name="Cerqueira G.C."/>
            <person name="Chen F."/>
            <person name="Chen W."/>
            <person name="Choi C."/>
            <person name="Clum A."/>
            <person name="Dos Santos R.A."/>
            <person name="Damasio A.R."/>
            <person name="Diallinas G."/>
            <person name="Emri T."/>
            <person name="Fekete E."/>
            <person name="Flipphi M."/>
            <person name="Freyberg S."/>
            <person name="Gallo A."/>
            <person name="Gournas C."/>
            <person name="Habgood R."/>
            <person name="Hainaut M."/>
            <person name="Harispe M.L."/>
            <person name="Henrissat B."/>
            <person name="Hilden K.S."/>
            <person name="Hope R."/>
            <person name="Hossain A."/>
            <person name="Karabika E."/>
            <person name="Karaffa L."/>
            <person name="Karanyi Z."/>
            <person name="Krasevec N."/>
            <person name="Kuo A."/>
            <person name="Kusch H."/>
            <person name="LaButti K."/>
            <person name="Lagendijk E.L."/>
            <person name="Lapidus A."/>
            <person name="Levasseur A."/>
            <person name="Lindquist E."/>
            <person name="Lipzen A."/>
            <person name="Logrieco A.F."/>
            <person name="MacCabe A."/>
            <person name="Maekelae M.R."/>
            <person name="Malavazi I."/>
            <person name="Melin P."/>
            <person name="Meyer V."/>
            <person name="Mielnichuk N."/>
            <person name="Miskei M."/>
            <person name="Molnar A.P."/>
            <person name="Mule G."/>
            <person name="Ngan C.Y."/>
            <person name="Orejas M."/>
            <person name="Orosz E."/>
            <person name="Ouedraogo J.P."/>
            <person name="Overkamp K.M."/>
            <person name="Park H.-S."/>
            <person name="Perrone G."/>
            <person name="Piumi F."/>
            <person name="Punt P.J."/>
            <person name="Ram A.F."/>
            <person name="Ramon A."/>
            <person name="Rauscher S."/>
            <person name="Record E."/>
            <person name="Riano-Pachon D.M."/>
            <person name="Robert V."/>
            <person name="Roehrig J."/>
            <person name="Ruller R."/>
            <person name="Salamov A."/>
            <person name="Salih N.S."/>
            <person name="Samson R.A."/>
            <person name="Sandor E."/>
            <person name="Sanguinetti M."/>
            <person name="Schuetze T."/>
            <person name="Sepcic K."/>
            <person name="Shelest E."/>
            <person name="Sherlock G."/>
            <person name="Sophianopoulou V."/>
            <person name="Squina F.M."/>
            <person name="Sun H."/>
            <person name="Susca A."/>
            <person name="Todd R.B."/>
            <person name="Tsang A."/>
            <person name="Unkles S.E."/>
            <person name="van de Wiele N."/>
            <person name="van Rossen-Uffink D."/>
            <person name="Oliveira J.V."/>
            <person name="Vesth T.C."/>
            <person name="Visser J."/>
            <person name="Yu J.-H."/>
            <person name="Zhou M."/>
            <person name="Andersen M.R."/>
            <person name="Archer D.B."/>
            <person name="Baker S.E."/>
            <person name="Benoit I."/>
            <person name="Brakhage A.A."/>
            <person name="Braus G.H."/>
            <person name="Fischer R."/>
            <person name="Frisvad J.C."/>
            <person name="Goldman G.H."/>
            <person name="Houbraken J."/>
            <person name="Oakley B."/>
            <person name="Pocsi I."/>
            <person name="Scazzocchio C."/>
            <person name="Seiboth B."/>
            <person name="vanKuyk P.A."/>
            <person name="Wortman J."/>
            <person name="Dyer P.S."/>
            <person name="Grigoriev I.V."/>
        </authorList>
    </citation>
    <scope>NUCLEOTIDE SEQUENCE [LARGE SCALE GENOMIC DNA]</scope>
    <source>
        <strain evidence="3">CBS 583.65</strain>
    </source>
</reference>
<dbReference type="GeneID" id="63725592"/>
<dbReference type="EMBL" id="KV878128">
    <property type="protein sequence ID" value="OJJ01466.1"/>
    <property type="molecule type" value="Genomic_DNA"/>
</dbReference>
<gene>
    <name evidence="2" type="ORF">ASPVEDRAFT_28126</name>
</gene>
<accession>A0A1L9PJ52</accession>
<feature type="region of interest" description="Disordered" evidence="1">
    <location>
        <begin position="107"/>
        <end position="180"/>
    </location>
</feature>
<evidence type="ECO:0000256" key="1">
    <source>
        <dbReference type="SAM" id="MobiDB-lite"/>
    </source>
</evidence>
<sequence length="370" mass="40659">MTGTMATITCHRHLSSDGYGHYGSQPENGHNNSPSLHLAASTLAATPLYSNPQHNPPSPQVVPSLDIQSAAAADKTPACHSFEIAGEVYLLSTASDSVHASDNAANDSMINTSIRPSSAELRTPKRKRTVSPPSTKSPGEVRSTSRSTRRSGVHSRPSSIHSHRRTNTITSLTPSAPDSPVRRENLLALHRESCRLFQDSNTEARRSFSPPHTPPRTVRTFSDFSSPPVTPILERRPSVAGSPGPNTSHYDHESVDQIDVEVGTTETKPTIIEWTSPSTRRREYKAIDRASSGMRGLWRRVAPRWCQFGDSRVPFFEEGKDGKANYEGSVRRFRMDLPEEPSDKQTRRGLKLKPKISVQAIGVGRRSKTG</sequence>
<proteinExistence type="predicted"/>
<dbReference type="AlphaFoldDB" id="A0A1L9PJ52"/>
<name>A0A1L9PJ52_ASPVE</name>
<evidence type="ECO:0000313" key="3">
    <source>
        <dbReference type="Proteomes" id="UP000184073"/>
    </source>
</evidence>
<dbReference type="Proteomes" id="UP000184073">
    <property type="component" value="Unassembled WGS sequence"/>
</dbReference>
<dbReference type="OrthoDB" id="5366332at2759"/>
<feature type="compositionally biased region" description="Polar residues" evidence="1">
    <location>
        <begin position="107"/>
        <end position="116"/>
    </location>
</feature>
<organism evidence="2 3">
    <name type="scientific">Aspergillus versicolor CBS 583.65</name>
    <dbReference type="NCBI Taxonomy" id="1036611"/>
    <lineage>
        <taxon>Eukaryota</taxon>
        <taxon>Fungi</taxon>
        <taxon>Dikarya</taxon>
        <taxon>Ascomycota</taxon>
        <taxon>Pezizomycotina</taxon>
        <taxon>Eurotiomycetes</taxon>
        <taxon>Eurotiomycetidae</taxon>
        <taxon>Eurotiales</taxon>
        <taxon>Aspergillaceae</taxon>
        <taxon>Aspergillus</taxon>
        <taxon>Aspergillus subgen. Nidulantes</taxon>
    </lineage>
</organism>
<evidence type="ECO:0000313" key="2">
    <source>
        <dbReference type="EMBL" id="OJJ01466.1"/>
    </source>
</evidence>
<feature type="region of interest" description="Disordered" evidence="1">
    <location>
        <begin position="198"/>
        <end position="251"/>
    </location>
</feature>
<dbReference type="RefSeq" id="XP_040667228.1">
    <property type="nucleotide sequence ID" value="XM_040810081.1"/>
</dbReference>